<dbReference type="RefSeq" id="WP_203783477.1">
    <property type="nucleotide sequence ID" value="NZ_BONB01000011.1"/>
</dbReference>
<dbReference type="Gene3D" id="1.10.10.10">
    <property type="entry name" value="Winged helix-like DNA-binding domain superfamily/Winged helix DNA-binding domain"/>
    <property type="match status" value="1"/>
</dbReference>
<reference evidence="1 2" key="1">
    <citation type="submission" date="2018-08" db="EMBL/GenBank/DDBJ databases">
        <title>Sequencing the genomes of 1000 actinobacteria strains.</title>
        <authorList>
            <person name="Klenk H.-P."/>
        </authorList>
    </citation>
    <scope>NUCLEOTIDE SEQUENCE [LARGE SCALE GENOMIC DNA]</scope>
    <source>
        <strain evidence="1 2">DSM 44099</strain>
    </source>
</reference>
<name>A0A3D9ZT67_9ACTN</name>
<dbReference type="SUPFAM" id="SSF46785">
    <property type="entry name" value="Winged helix' DNA-binding domain"/>
    <property type="match status" value="1"/>
</dbReference>
<accession>A0A3D9ZT67</accession>
<comment type="caution">
    <text evidence="1">The sequence shown here is derived from an EMBL/GenBank/DDBJ whole genome shotgun (WGS) entry which is preliminary data.</text>
</comment>
<evidence type="ECO:0000313" key="1">
    <source>
        <dbReference type="EMBL" id="REG00579.1"/>
    </source>
</evidence>
<gene>
    <name evidence="1" type="ORF">DFJ67_6633</name>
</gene>
<evidence type="ECO:0000313" key="2">
    <source>
        <dbReference type="Proteomes" id="UP000256913"/>
    </source>
</evidence>
<sequence length="138" mass="14108">MTDFNAQLIGRTEKALNAILERELAGVGINSSQWVALTLTVTGGGASVVSRLSEALRVSPAVAQSRLAELASLGLVRPALGGGFEATEEGAARWGTVRAAVGPVTQSLWGDLPAGELAVAGRVLETVLTRANAVLSMA</sequence>
<protein>
    <recommendedName>
        <fullName evidence="3">DNA-binding MarR family transcriptional regulator</fullName>
    </recommendedName>
</protein>
<dbReference type="InterPro" id="IPR036390">
    <property type="entry name" value="WH_DNA-bd_sf"/>
</dbReference>
<keyword evidence="2" id="KW-1185">Reference proteome</keyword>
<proteinExistence type="predicted"/>
<evidence type="ECO:0008006" key="3">
    <source>
        <dbReference type="Google" id="ProtNLM"/>
    </source>
</evidence>
<dbReference type="AlphaFoldDB" id="A0A3D9ZT67"/>
<dbReference type="EMBL" id="QUMQ01000001">
    <property type="protein sequence ID" value="REG00579.1"/>
    <property type="molecule type" value="Genomic_DNA"/>
</dbReference>
<dbReference type="Proteomes" id="UP000256913">
    <property type="component" value="Unassembled WGS sequence"/>
</dbReference>
<organism evidence="1 2">
    <name type="scientific">Asanoa ferruginea</name>
    <dbReference type="NCBI Taxonomy" id="53367"/>
    <lineage>
        <taxon>Bacteria</taxon>
        <taxon>Bacillati</taxon>
        <taxon>Actinomycetota</taxon>
        <taxon>Actinomycetes</taxon>
        <taxon>Micromonosporales</taxon>
        <taxon>Micromonosporaceae</taxon>
        <taxon>Asanoa</taxon>
    </lineage>
</organism>
<dbReference type="InterPro" id="IPR036388">
    <property type="entry name" value="WH-like_DNA-bd_sf"/>
</dbReference>